<proteinExistence type="predicted"/>
<keyword evidence="2" id="KW-1185">Reference proteome</keyword>
<dbReference type="Proteomes" id="UP001239111">
    <property type="component" value="Chromosome 2"/>
</dbReference>
<reference evidence="1" key="1">
    <citation type="submission" date="2023-04" db="EMBL/GenBank/DDBJ databases">
        <title>A chromosome-level genome assembly of the parasitoid wasp Eretmocerus hayati.</title>
        <authorList>
            <person name="Zhong Y."/>
            <person name="Liu S."/>
            <person name="Liu Y."/>
        </authorList>
    </citation>
    <scope>NUCLEOTIDE SEQUENCE</scope>
    <source>
        <strain evidence="1">ZJU_SS_LIU_2023</strain>
    </source>
</reference>
<dbReference type="EMBL" id="CM056742">
    <property type="protein sequence ID" value="KAJ8675021.1"/>
    <property type="molecule type" value="Genomic_DNA"/>
</dbReference>
<protein>
    <submittedName>
        <fullName evidence="1">Uncharacterized protein</fullName>
    </submittedName>
</protein>
<sequence length="429" mass="49184">MCQLQEDPRLAHYERNELFDVLNSSLKGQLILKRYAKDRSFNVTDLKDIVIYHYMNPRTYEIKTSQFIEIKTQTEVLFPCQKDQVVYESPQGNVGARGYHYNHYKVIREKARLAGETALVRETDESESNDGNPDRAENADAAGPICLTDSNRGSYSKENVIKVWNEYYPERVEALVGNKKKRIPRSSVEKYFGSFNCLDRAMLIILDFNQGPKDPANQYRIIRFAFCGYLALNTPKNSKTSEFLKIVGDFKILRRKSRALRFSTNDSLLALFLISLSPNVPKKVKVNGLPENVAKAASSKCFILHVEDPAKRSEEQKTHESWLLERHQEVLSYIIFCGKLPNIEAYLYINSQLHTFENPLEAVQACYKCLTALQWFLNLAEFAWSYIDLAVYGFSFKSINANVKQFSAKVSNVQIVETEVQIIDTEASA</sequence>
<evidence type="ECO:0000313" key="2">
    <source>
        <dbReference type="Proteomes" id="UP001239111"/>
    </source>
</evidence>
<organism evidence="1 2">
    <name type="scientific">Eretmocerus hayati</name>
    <dbReference type="NCBI Taxonomy" id="131215"/>
    <lineage>
        <taxon>Eukaryota</taxon>
        <taxon>Metazoa</taxon>
        <taxon>Ecdysozoa</taxon>
        <taxon>Arthropoda</taxon>
        <taxon>Hexapoda</taxon>
        <taxon>Insecta</taxon>
        <taxon>Pterygota</taxon>
        <taxon>Neoptera</taxon>
        <taxon>Endopterygota</taxon>
        <taxon>Hymenoptera</taxon>
        <taxon>Apocrita</taxon>
        <taxon>Proctotrupomorpha</taxon>
        <taxon>Chalcidoidea</taxon>
        <taxon>Aphelinidae</taxon>
        <taxon>Aphelininae</taxon>
        <taxon>Eretmocerus</taxon>
    </lineage>
</organism>
<name>A0ACC2NV31_9HYME</name>
<gene>
    <name evidence="1" type="ORF">QAD02_010807</name>
</gene>
<evidence type="ECO:0000313" key="1">
    <source>
        <dbReference type="EMBL" id="KAJ8675021.1"/>
    </source>
</evidence>
<accession>A0ACC2NV31</accession>
<comment type="caution">
    <text evidence="1">The sequence shown here is derived from an EMBL/GenBank/DDBJ whole genome shotgun (WGS) entry which is preliminary data.</text>
</comment>